<dbReference type="GeneID" id="16992536"/>
<dbReference type="Gramene" id="CMC117CT">
    <property type="protein sequence ID" value="CMC117CT"/>
    <property type="gene ID" value="CMC117C"/>
</dbReference>
<dbReference type="GO" id="GO:0016853">
    <property type="term" value="F:isomerase activity"/>
    <property type="evidence" value="ECO:0007669"/>
    <property type="project" value="UniProtKB-KW"/>
</dbReference>
<dbReference type="InterPro" id="IPR011990">
    <property type="entry name" value="TPR-like_helical_dom_sf"/>
</dbReference>
<keyword evidence="4" id="KW-0413">Isomerase</keyword>
<gene>
    <name evidence="4" type="ORF">CYME_CMC117C</name>
</gene>
<dbReference type="PANTHER" id="PTHR11242:SF0">
    <property type="entry name" value="TPR_REGION DOMAIN-CONTAINING PROTEIN"/>
    <property type="match status" value="1"/>
</dbReference>
<dbReference type="OMA" id="FEETIYG"/>
<dbReference type="Gene3D" id="1.25.40.10">
    <property type="entry name" value="Tetratricopeptide repeat domain"/>
    <property type="match status" value="1"/>
</dbReference>
<evidence type="ECO:0000313" key="5">
    <source>
        <dbReference type="Proteomes" id="UP000007014"/>
    </source>
</evidence>
<dbReference type="HOGENOM" id="CLU_1079102_0_0_1"/>
<reference evidence="4 5" key="1">
    <citation type="journal article" date="2004" name="Nature">
        <title>Genome sequence of the ultrasmall unicellular red alga Cyanidioschyzon merolae 10D.</title>
        <authorList>
            <person name="Matsuzaki M."/>
            <person name="Misumi O."/>
            <person name="Shin-i T."/>
            <person name="Maruyama S."/>
            <person name="Takahara M."/>
            <person name="Miyagishima S."/>
            <person name="Mori T."/>
            <person name="Nishida K."/>
            <person name="Yagisawa F."/>
            <person name="Nishida K."/>
            <person name="Yoshida Y."/>
            <person name="Nishimura Y."/>
            <person name="Nakao S."/>
            <person name="Kobayashi T."/>
            <person name="Momoyama Y."/>
            <person name="Higashiyama T."/>
            <person name="Minoda A."/>
            <person name="Sano M."/>
            <person name="Nomoto H."/>
            <person name="Oishi K."/>
            <person name="Hayashi H."/>
            <person name="Ohta F."/>
            <person name="Nishizaka S."/>
            <person name="Haga S."/>
            <person name="Miura S."/>
            <person name="Morishita T."/>
            <person name="Kabeya Y."/>
            <person name="Terasawa K."/>
            <person name="Suzuki Y."/>
            <person name="Ishii Y."/>
            <person name="Asakawa S."/>
            <person name="Takano H."/>
            <person name="Ohta N."/>
            <person name="Kuroiwa H."/>
            <person name="Tanaka K."/>
            <person name="Shimizu N."/>
            <person name="Sugano S."/>
            <person name="Sato N."/>
            <person name="Nozaki H."/>
            <person name="Ogasawara N."/>
            <person name="Kohara Y."/>
            <person name="Kuroiwa T."/>
        </authorList>
    </citation>
    <scope>NUCLEOTIDE SEQUENCE [LARGE SCALE GENOMIC DNA]</scope>
    <source>
        <strain evidence="4 5">10D</strain>
    </source>
</reference>
<dbReference type="SUPFAM" id="SSF48452">
    <property type="entry name" value="TPR-like"/>
    <property type="match status" value="1"/>
</dbReference>
<sequence length="258" mass="29637">MEGPAAESATAREKLSFERRLSLSREAKERGNALVHEKSYNEAKRAYDEAFVYMFYSQEEYEYELTQTEKEIYQDFLLTLHLNRGLCKLKLRDFDGAKWDFDEAQRYAKARCVHGGVGHPKALYRRALTLMEMVRVELEKAARREYWDDDRTLQWCSASETDLRDALSLAPADRAIPLALQELSNLRMQIVELQKAQRARSKALFAKLGSRTMKPDSNARKSHTCPSTDSGTNASTQPVTNEECIQASLPALERVRIY</sequence>
<dbReference type="PANTHER" id="PTHR11242">
    <property type="entry name" value="ARYL HYDROCARBON RECEPTOR INTERACTING PROTEIN RELATED"/>
    <property type="match status" value="1"/>
</dbReference>
<dbReference type="KEGG" id="cme:CYME_CMC117C"/>
<dbReference type="Proteomes" id="UP000007014">
    <property type="component" value="Chromosome 3"/>
</dbReference>
<dbReference type="InterPro" id="IPR039663">
    <property type="entry name" value="AIP/AIPL1/TTC9"/>
</dbReference>
<protein>
    <submittedName>
        <fullName evidence="4">Similar to peptidylprolyl isomerase</fullName>
    </submittedName>
</protein>
<proteinExistence type="predicted"/>
<dbReference type="STRING" id="280699.M1VEU4"/>
<accession>M1VEU4</accession>
<keyword evidence="5" id="KW-1185">Reference proteome</keyword>
<keyword evidence="1" id="KW-0677">Repeat</keyword>
<feature type="region of interest" description="Disordered" evidence="3">
    <location>
        <begin position="210"/>
        <end position="241"/>
    </location>
</feature>
<dbReference type="OrthoDB" id="433738at2759"/>
<evidence type="ECO:0000256" key="2">
    <source>
        <dbReference type="ARBA" id="ARBA00022803"/>
    </source>
</evidence>
<dbReference type="EMBL" id="AP006485">
    <property type="protein sequence ID" value="BAM79043.1"/>
    <property type="molecule type" value="Genomic_DNA"/>
</dbReference>
<keyword evidence="2" id="KW-0802">TPR repeat</keyword>
<feature type="compositionally biased region" description="Polar residues" evidence="3">
    <location>
        <begin position="224"/>
        <end position="240"/>
    </location>
</feature>
<name>M1VEU4_CYAM1</name>
<evidence type="ECO:0000256" key="1">
    <source>
        <dbReference type="ARBA" id="ARBA00022737"/>
    </source>
</evidence>
<evidence type="ECO:0000256" key="3">
    <source>
        <dbReference type="SAM" id="MobiDB-lite"/>
    </source>
</evidence>
<reference evidence="4 5" key="2">
    <citation type="journal article" date="2007" name="BMC Biol.">
        <title>A 100%-complete sequence reveals unusually simple genomic features in the hot-spring red alga Cyanidioschyzon merolae.</title>
        <authorList>
            <person name="Nozaki H."/>
            <person name="Takano H."/>
            <person name="Misumi O."/>
            <person name="Terasawa K."/>
            <person name="Matsuzaki M."/>
            <person name="Maruyama S."/>
            <person name="Nishida K."/>
            <person name="Yagisawa F."/>
            <person name="Yoshida Y."/>
            <person name="Fujiwara T."/>
            <person name="Takio S."/>
            <person name="Tamura K."/>
            <person name="Chung S.J."/>
            <person name="Nakamura S."/>
            <person name="Kuroiwa H."/>
            <person name="Tanaka K."/>
            <person name="Sato N."/>
            <person name="Kuroiwa T."/>
        </authorList>
    </citation>
    <scope>NUCLEOTIDE SEQUENCE [LARGE SCALE GENOMIC DNA]</scope>
    <source>
        <strain evidence="4 5">10D</strain>
    </source>
</reference>
<dbReference type="AlphaFoldDB" id="M1VEU4"/>
<organism evidence="4 5">
    <name type="scientific">Cyanidioschyzon merolae (strain NIES-3377 / 10D)</name>
    <name type="common">Unicellular red alga</name>
    <dbReference type="NCBI Taxonomy" id="280699"/>
    <lineage>
        <taxon>Eukaryota</taxon>
        <taxon>Rhodophyta</taxon>
        <taxon>Bangiophyceae</taxon>
        <taxon>Cyanidiales</taxon>
        <taxon>Cyanidiaceae</taxon>
        <taxon>Cyanidioschyzon</taxon>
    </lineage>
</organism>
<dbReference type="RefSeq" id="XP_005535329.1">
    <property type="nucleotide sequence ID" value="XM_005535272.1"/>
</dbReference>
<evidence type="ECO:0000313" key="4">
    <source>
        <dbReference type="EMBL" id="BAM79043.1"/>
    </source>
</evidence>